<name>A0A368JWX4_9HYPH</name>
<dbReference type="AlphaFoldDB" id="A0A368JWX4"/>
<dbReference type="Proteomes" id="UP000253420">
    <property type="component" value="Unassembled WGS sequence"/>
</dbReference>
<comment type="caution">
    <text evidence="3">The sequence shown here is derived from an EMBL/GenBank/DDBJ whole genome shotgun (WGS) entry which is preliminary data.</text>
</comment>
<evidence type="ECO:0000256" key="1">
    <source>
        <dbReference type="SAM" id="SignalP"/>
    </source>
</evidence>
<dbReference type="EMBL" id="QOZG01000017">
    <property type="protein sequence ID" value="RCS21668.1"/>
    <property type="molecule type" value="Genomic_DNA"/>
</dbReference>
<reference evidence="3 4" key="1">
    <citation type="submission" date="2018-07" db="EMBL/GenBank/DDBJ databases">
        <title>The draft genome of Phyllobacterium salinisoli.</title>
        <authorList>
            <person name="Liu L."/>
            <person name="Li L."/>
            <person name="Zhang X."/>
            <person name="Liang L."/>
        </authorList>
    </citation>
    <scope>NUCLEOTIDE SEQUENCE [LARGE SCALE GENOMIC DNA]</scope>
    <source>
        <strain evidence="3 4">LLAN61</strain>
    </source>
</reference>
<feature type="signal peptide" evidence="1">
    <location>
        <begin position="1"/>
        <end position="27"/>
    </location>
</feature>
<sequence>MMRMVARNMRRMLLYSSLLIAFDPAQAEERGAISRIPAAATESLDIHDWLTALTELDYSADELRRWVPNGKLATVYAQLAEVQQSLRALRTLVHEKRLVTAASDNVETNLSDIQKFYTDYIRQPWLGDEKAYQSPDAIVMLGANQPTLDQRLAHALPILQRFKDNSIVLSGGGRTIVLEAQTMHDYLVRNGIAGDRLIMETDSLDTVGNAVFTGLALAKRGVGGGNVLLITSDFHAPRALFLFRSILGPQFRVAVSSAPYQGTDLSTRIDSELRQEATSIHDLLHWPAISNKPPRSVKDTCDVFFQLLLRHKLYASRWDLARRYGDQCVLPR</sequence>
<feature type="chain" id="PRO_5016801536" evidence="1">
    <location>
        <begin position="28"/>
        <end position="332"/>
    </location>
</feature>
<dbReference type="PANTHER" id="PTHR30336:SF20">
    <property type="entry name" value="DUF218 DOMAIN-CONTAINING PROTEIN"/>
    <property type="match status" value="1"/>
</dbReference>
<dbReference type="InterPro" id="IPR014729">
    <property type="entry name" value="Rossmann-like_a/b/a_fold"/>
</dbReference>
<dbReference type="GO" id="GO:0005886">
    <property type="term" value="C:plasma membrane"/>
    <property type="evidence" value="ECO:0007669"/>
    <property type="project" value="TreeGrafter"/>
</dbReference>
<dbReference type="RefSeq" id="WP_114442689.1">
    <property type="nucleotide sequence ID" value="NZ_QOZG01000017.1"/>
</dbReference>
<dbReference type="PANTHER" id="PTHR30336">
    <property type="entry name" value="INNER MEMBRANE PROTEIN, PROBABLE PERMEASE"/>
    <property type="match status" value="1"/>
</dbReference>
<keyword evidence="4" id="KW-1185">Reference proteome</keyword>
<dbReference type="Pfam" id="PF02698">
    <property type="entry name" value="DUF218"/>
    <property type="match status" value="1"/>
</dbReference>
<evidence type="ECO:0000313" key="4">
    <source>
        <dbReference type="Proteomes" id="UP000253420"/>
    </source>
</evidence>
<evidence type="ECO:0000313" key="3">
    <source>
        <dbReference type="EMBL" id="RCS21668.1"/>
    </source>
</evidence>
<dbReference type="InterPro" id="IPR003848">
    <property type="entry name" value="DUF218"/>
</dbReference>
<dbReference type="Gene3D" id="3.40.50.620">
    <property type="entry name" value="HUPs"/>
    <property type="match status" value="1"/>
</dbReference>
<feature type="domain" description="DUF218" evidence="2">
    <location>
        <begin position="136"/>
        <end position="260"/>
    </location>
</feature>
<dbReference type="OrthoDB" id="9809813at2"/>
<organism evidence="3 4">
    <name type="scientific">Phyllobacterium salinisoli</name>
    <dbReference type="NCBI Taxonomy" id="1899321"/>
    <lineage>
        <taxon>Bacteria</taxon>
        <taxon>Pseudomonadati</taxon>
        <taxon>Pseudomonadota</taxon>
        <taxon>Alphaproteobacteria</taxon>
        <taxon>Hyphomicrobiales</taxon>
        <taxon>Phyllobacteriaceae</taxon>
        <taxon>Phyllobacterium</taxon>
    </lineage>
</organism>
<keyword evidence="1" id="KW-0732">Signal</keyword>
<dbReference type="CDD" id="cd06259">
    <property type="entry name" value="YdcF-like"/>
    <property type="match status" value="1"/>
</dbReference>
<proteinExistence type="predicted"/>
<dbReference type="InterPro" id="IPR051599">
    <property type="entry name" value="Cell_Envelope_Assoc"/>
</dbReference>
<gene>
    <name evidence="3" type="ORF">DUT91_22385</name>
</gene>
<evidence type="ECO:0000259" key="2">
    <source>
        <dbReference type="Pfam" id="PF02698"/>
    </source>
</evidence>
<protein>
    <submittedName>
        <fullName evidence="3">YdcF family protein</fullName>
    </submittedName>
</protein>
<accession>A0A368JWX4</accession>